<dbReference type="EMBL" id="QHLQ01000028">
    <property type="protein sequence ID" value="NIZ63109.1"/>
    <property type="molecule type" value="Genomic_DNA"/>
</dbReference>
<reference evidence="1 2" key="1">
    <citation type="submission" date="2018-05" db="EMBL/GenBank/DDBJ databases">
        <authorList>
            <person name="Zhang Y.-J."/>
        </authorList>
    </citation>
    <scope>NUCLEOTIDE SEQUENCE [LARGE SCALE GENOMIC DNA]</scope>
    <source>
        <strain evidence="1 2">CY04</strain>
    </source>
</reference>
<sequence length="186" mass="19712">MEVDPVDDLIAMTPCDGLLPVTIGDVTLTEDLPVAMTSIAPYAGQDEALNAALKDAHGLDFPAINRSTVKADARAIWFGQGIALLQGPAAAIELAKFAALTDQSDGWAVVRLEGKGAADVLARLAPVDLRRQNFKQGHTVRTELAHMMASITRIGPDALQIMVFRSMARTLVHDLKTAMAGVAARG</sequence>
<organism evidence="1 2">
    <name type="scientific">Parasedimentitalea denitrificans</name>
    <dbReference type="NCBI Taxonomy" id="2211118"/>
    <lineage>
        <taxon>Bacteria</taxon>
        <taxon>Pseudomonadati</taxon>
        <taxon>Pseudomonadota</taxon>
        <taxon>Alphaproteobacteria</taxon>
        <taxon>Rhodobacterales</taxon>
        <taxon>Paracoccaceae</taxon>
        <taxon>Parasedimentitalea</taxon>
    </lineage>
</organism>
<proteinExistence type="predicted"/>
<protein>
    <submittedName>
        <fullName evidence="1">Sarcosine oxidase subunit gamma</fullName>
    </submittedName>
</protein>
<name>A0ABX0WE83_9RHOB</name>
<keyword evidence="2" id="KW-1185">Reference proteome</keyword>
<evidence type="ECO:0000313" key="1">
    <source>
        <dbReference type="EMBL" id="NIZ63109.1"/>
    </source>
</evidence>
<evidence type="ECO:0000313" key="2">
    <source>
        <dbReference type="Proteomes" id="UP001429564"/>
    </source>
</evidence>
<dbReference type="Gene3D" id="3.30.1360.120">
    <property type="entry name" value="Probable tRNA modification gtpase trme, domain 1"/>
    <property type="match status" value="1"/>
</dbReference>
<gene>
    <name evidence="1" type="ORF">DL239_19270</name>
</gene>
<dbReference type="Proteomes" id="UP001429564">
    <property type="component" value="Unassembled WGS sequence"/>
</dbReference>
<dbReference type="SUPFAM" id="SSF103025">
    <property type="entry name" value="Folate-binding domain"/>
    <property type="match status" value="1"/>
</dbReference>
<comment type="caution">
    <text evidence="1">The sequence shown here is derived from an EMBL/GenBank/DDBJ whole genome shotgun (WGS) entry which is preliminary data.</text>
</comment>
<dbReference type="InterPro" id="IPR027266">
    <property type="entry name" value="TrmE/GcvT-like"/>
</dbReference>
<accession>A0ABX0WE83</accession>